<dbReference type="PRINTS" id="PR00420">
    <property type="entry name" value="RNGMNOXGNASE"/>
</dbReference>
<dbReference type="RefSeq" id="WP_102630949.1">
    <property type="nucleotide sequence ID" value="NZ_CADIJZ010000006.1"/>
</dbReference>
<evidence type="ECO:0000313" key="4">
    <source>
        <dbReference type="Proteomes" id="UP000235659"/>
    </source>
</evidence>
<dbReference type="Pfam" id="PF01494">
    <property type="entry name" value="FAD_binding_3"/>
    <property type="match status" value="1"/>
</dbReference>
<reference evidence="3 4" key="1">
    <citation type="submission" date="2018-01" db="EMBL/GenBank/DDBJ databases">
        <title>Whole genome analyses suggest that Burkholderia sensu lato contains two further novel genera in the rhizoxinica-symbiotica group Mycetohabitans gen. nov., and Trinickia gen. nov.: implications for the evolution of diazotrophy and nodulation in the Burkholderiaceae.</title>
        <authorList>
            <person name="Estrada-de los Santos P."/>
            <person name="Palmer M."/>
            <person name="Chavez-Ramirez B."/>
            <person name="Beukes C."/>
            <person name="Steenkamp E.T."/>
            <person name="Hirsch A.M."/>
            <person name="Manyaka P."/>
            <person name="Maluk M."/>
            <person name="Lafos M."/>
            <person name="Crook M."/>
            <person name="Gross E."/>
            <person name="Simon M.F."/>
            <person name="Bueno dos Reis Junior F."/>
            <person name="Poole P.S."/>
            <person name="Venter S.N."/>
            <person name="James E.K."/>
        </authorList>
    </citation>
    <scope>NUCLEOTIDE SEQUENCE [LARGE SCALE GENOMIC DNA]</scope>
    <source>
        <strain evidence="3 4">WSM 3937</strain>
    </source>
</reference>
<feature type="domain" description="FAD-binding" evidence="2">
    <location>
        <begin position="7"/>
        <end position="332"/>
    </location>
</feature>
<dbReference type="Gene3D" id="3.30.9.10">
    <property type="entry name" value="D-Amino Acid Oxidase, subunit A, domain 2"/>
    <property type="match status" value="1"/>
</dbReference>
<dbReference type="InterPro" id="IPR036188">
    <property type="entry name" value="FAD/NAD-bd_sf"/>
</dbReference>
<proteinExistence type="predicted"/>
<evidence type="ECO:0000259" key="2">
    <source>
        <dbReference type="Pfam" id="PF01494"/>
    </source>
</evidence>
<accession>A0ABX4VBL1</accession>
<dbReference type="PANTHER" id="PTHR43476">
    <property type="entry name" value="3-(3-HYDROXY-PHENYL)PROPIONATE/3-HYDROXYCINNAMIC ACID HYDROXYLASE"/>
    <property type="match status" value="1"/>
</dbReference>
<dbReference type="InterPro" id="IPR002938">
    <property type="entry name" value="FAD-bd"/>
</dbReference>
<keyword evidence="4" id="KW-1185">Reference proteome</keyword>
<sequence length="339" mass="38116">MMHETDFDVAIVGYGPVGQGLAALLGQRGYRVGVFDRWPSLYPLPRACVIDHEIMRILQSVGVAEKFARLTVPTAGEYVWLNARGEILYHFRYNKDGVSGWPARNLMYQPDLERLLDERVRELPSVEVNQGWEAVTYLPGADCDELVFAQCSVNASGAIERGKKTRRVTARYVVGADGANSFVRQSADLPWVDLGFRADWLVVDYRPNDPELELDMPEAGQICDPARPITMMRRMGKKHVRWEMMLLPGETAQDFADAGKVWSLIDRWVKPEDGVIDRAAVYTFRSGVAQSWSRGNAILAGDAAHLMPPFLGQGLCSGMRDALSLFWRLDLVFARRLTH</sequence>
<dbReference type="EMBL" id="PNXY01000002">
    <property type="protein sequence ID" value="PMS33778.1"/>
    <property type="molecule type" value="Genomic_DNA"/>
</dbReference>
<dbReference type="Proteomes" id="UP000235659">
    <property type="component" value="Unassembled WGS sequence"/>
</dbReference>
<dbReference type="SUPFAM" id="SSF51905">
    <property type="entry name" value="FAD/NAD(P)-binding domain"/>
    <property type="match status" value="1"/>
</dbReference>
<protein>
    <recommendedName>
        <fullName evidence="2">FAD-binding domain-containing protein</fullName>
    </recommendedName>
</protein>
<keyword evidence="1" id="KW-0560">Oxidoreductase</keyword>
<dbReference type="Gene3D" id="3.50.50.60">
    <property type="entry name" value="FAD/NAD(P)-binding domain"/>
    <property type="match status" value="1"/>
</dbReference>
<dbReference type="NCBIfam" id="NF004829">
    <property type="entry name" value="PRK06183.1-3"/>
    <property type="match status" value="1"/>
</dbReference>
<gene>
    <name evidence="3" type="ORF">C0Z16_04420</name>
</gene>
<comment type="caution">
    <text evidence="3">The sequence shown here is derived from an EMBL/GenBank/DDBJ whole genome shotgun (WGS) entry which is preliminary data.</text>
</comment>
<evidence type="ECO:0000256" key="1">
    <source>
        <dbReference type="ARBA" id="ARBA00023002"/>
    </source>
</evidence>
<name>A0ABX4VBL1_9BURK</name>
<organism evidence="3 4">
    <name type="scientific">Paraburkholderia rhynchosiae</name>
    <dbReference type="NCBI Taxonomy" id="487049"/>
    <lineage>
        <taxon>Bacteria</taxon>
        <taxon>Pseudomonadati</taxon>
        <taxon>Pseudomonadota</taxon>
        <taxon>Betaproteobacteria</taxon>
        <taxon>Burkholderiales</taxon>
        <taxon>Burkholderiaceae</taxon>
        <taxon>Paraburkholderia</taxon>
    </lineage>
</organism>
<dbReference type="InterPro" id="IPR050631">
    <property type="entry name" value="PheA/TfdB_FAD_monoxygenase"/>
</dbReference>
<evidence type="ECO:0000313" key="3">
    <source>
        <dbReference type="EMBL" id="PMS33778.1"/>
    </source>
</evidence>
<dbReference type="PANTHER" id="PTHR43476:SF3">
    <property type="entry name" value="FAD-BINDING MONOOXYGENASE"/>
    <property type="match status" value="1"/>
</dbReference>